<gene>
    <name evidence="1" type="ORF">pFRL6_273c</name>
</gene>
<dbReference type="RefSeq" id="WP_024127596.1">
    <property type="nucleotide sequence ID" value="NC_023286.1"/>
</dbReference>
<dbReference type="EMBL" id="KF602051">
    <property type="protein sequence ID" value="AHE40360.1"/>
    <property type="molecule type" value="Genomic_DNA"/>
</dbReference>
<organism evidence="1">
    <name type="scientific">Streptomyces sp. F12</name>
    <dbReference type="NCBI Taxonomy" id="1436084"/>
    <lineage>
        <taxon>Bacteria</taxon>
        <taxon>Bacillati</taxon>
        <taxon>Actinomycetota</taxon>
        <taxon>Actinomycetes</taxon>
        <taxon>Kitasatosporales</taxon>
        <taxon>Streptomycetaceae</taxon>
        <taxon>Streptomyces</taxon>
    </lineage>
</organism>
<accession>V9Z4H4</accession>
<proteinExistence type="predicted"/>
<reference evidence="1" key="1">
    <citation type="submission" date="2013-09" db="EMBL/GenBank/DDBJ databases">
        <title>Complete nucleotide sequence of Streptomyces linear plasmid pFRL6.</title>
        <authorList>
            <person name="Chen Z."/>
            <person name="Fang P."/>
            <person name="Qin Z."/>
        </authorList>
    </citation>
    <scope>NUCLEOTIDE SEQUENCE</scope>
    <source>
        <plasmid evidence="1">pFRL6</plasmid>
    </source>
</reference>
<dbReference type="AlphaFoldDB" id="V9Z4H4"/>
<name>V9Z4H4_9ACTN</name>
<keyword evidence="1" id="KW-0614">Plasmid</keyword>
<sequence>MSEPTMRAVVITESLSGGALPAAFSGLEDRRYAHLLDEQTPIEIIELTVPADRAPTLALELAAVLKPRLFYAHMLDGERMLVAFPHTVVAIRRGDAAAIAHAQAVGSLFGIPDEQMRFAEMFDTDHPDAPAQPEATAR</sequence>
<geneLocation type="plasmid" evidence="1">
    <name>pFRL6</name>
</geneLocation>
<protein>
    <submittedName>
        <fullName evidence="1">Uncharacterized protein</fullName>
    </submittedName>
</protein>
<evidence type="ECO:0000313" key="1">
    <source>
        <dbReference type="EMBL" id="AHE40360.1"/>
    </source>
</evidence>